<feature type="domain" description="Fibronectin type-III" evidence="11">
    <location>
        <begin position="543"/>
        <end position="643"/>
    </location>
</feature>
<evidence type="ECO:0000256" key="5">
    <source>
        <dbReference type="ARBA" id="ARBA00022737"/>
    </source>
</evidence>
<dbReference type="InterPro" id="IPR003961">
    <property type="entry name" value="FN3_dom"/>
</dbReference>
<reference evidence="12" key="1">
    <citation type="submission" date="2025-08" db="UniProtKB">
        <authorList>
            <consortium name="Ensembl"/>
        </authorList>
    </citation>
    <scope>IDENTIFICATION</scope>
</reference>
<accession>A0A8C5F5U8</accession>
<keyword evidence="5" id="KW-0677">Repeat</keyword>
<comment type="subcellular location">
    <subcellularLocation>
        <location evidence="1">Membrane</location>
        <topology evidence="1">Single-pass type I membrane protein</topology>
    </subcellularLocation>
</comment>
<evidence type="ECO:0000256" key="1">
    <source>
        <dbReference type="ARBA" id="ARBA00004479"/>
    </source>
</evidence>
<feature type="region of interest" description="Disordered" evidence="10">
    <location>
        <begin position="310"/>
        <end position="346"/>
    </location>
</feature>
<feature type="domain" description="Fibronectin type-III" evidence="11">
    <location>
        <begin position="441"/>
        <end position="541"/>
    </location>
</feature>
<dbReference type="PANTHER" id="PTHR48423:SF2">
    <property type="entry name" value="INTERLEUKIN-12 RECEPTOR SUBUNIT BETA-2"/>
    <property type="match status" value="1"/>
</dbReference>
<dbReference type="Ensembl" id="ENSGMOT00000008387.2">
    <property type="protein sequence ID" value="ENSGMOP00000008154.2"/>
    <property type="gene ID" value="ENSGMOG00000007619.2"/>
</dbReference>
<dbReference type="AlphaFoldDB" id="A0A8C5F5U8"/>
<keyword evidence="3" id="KW-0812">Transmembrane</keyword>
<reference evidence="12" key="2">
    <citation type="submission" date="2025-09" db="UniProtKB">
        <authorList>
            <consortium name="Ensembl"/>
        </authorList>
    </citation>
    <scope>IDENTIFICATION</scope>
</reference>
<name>A0A8C5F5U8_GADMO</name>
<dbReference type="InterPro" id="IPR036116">
    <property type="entry name" value="FN3_sf"/>
</dbReference>
<dbReference type="SMART" id="SM00060">
    <property type="entry name" value="FN3"/>
    <property type="match status" value="3"/>
</dbReference>
<evidence type="ECO:0000313" key="13">
    <source>
        <dbReference type="Proteomes" id="UP000694546"/>
    </source>
</evidence>
<dbReference type="CDD" id="cd00063">
    <property type="entry name" value="FN3"/>
    <property type="match status" value="2"/>
</dbReference>
<evidence type="ECO:0000256" key="4">
    <source>
        <dbReference type="ARBA" id="ARBA00022729"/>
    </source>
</evidence>
<keyword evidence="7" id="KW-0472">Membrane</keyword>
<dbReference type="SUPFAM" id="SSF49265">
    <property type="entry name" value="Fibronectin type III"/>
    <property type="match status" value="4"/>
</dbReference>
<keyword evidence="4" id="KW-0732">Signal</keyword>
<evidence type="ECO:0000256" key="10">
    <source>
        <dbReference type="SAM" id="MobiDB-lite"/>
    </source>
</evidence>
<evidence type="ECO:0000313" key="12">
    <source>
        <dbReference type="Ensembl" id="ENSGMOP00000008154.2"/>
    </source>
</evidence>
<proteinExistence type="inferred from homology"/>
<evidence type="ECO:0000256" key="7">
    <source>
        <dbReference type="ARBA" id="ARBA00023136"/>
    </source>
</evidence>
<keyword evidence="13" id="KW-1185">Reference proteome</keyword>
<protein>
    <recommendedName>
        <fullName evidence="11">Fibronectin type-III domain-containing protein</fullName>
    </recommendedName>
</protein>
<dbReference type="Gene3D" id="2.60.40.10">
    <property type="entry name" value="Immunoglobulins"/>
    <property type="match status" value="3"/>
</dbReference>
<sequence length="866" mass="94552">AHHVGYNTVKTEVFILWCDYVTGSHLLSATFGTKILERGFLTVVPAQEFILGSDLTVYCHLTEKCSSSIHLILWLDKVTVEPEQRINCTTARFRLTNLRTPEPVVKCLMRMEGRSYAVTGLRLHGGLPPDKPTDVYCETSRDSGVLDCRWDQGQKTYLSTSYNISLNSVVYTEWLGFFGIANCQVPKTLLDENENYQLTITSYNTKGTSKSEPFNFCVKDVVLPVTPLIVQIKFGNDSSASLRCNSTESSELIHYLARLRTGNGSIWLLAEEERSGTGQLRVEGLNALCEYEFQARACYSAHAGGLTSVPTSASRSRPRCSKWSEPVRRSSPGKGNNHPTYRSHVPHTNHKWQTPWHVLLNDRDESVKCVLFPLQPSPQEDYSGTLRRYEVRAASKTDICLPDLSLCVVQVSPDVHTLWVSAVTSYGRSPPAAVQLIPSGVPGPALKRTLRDGHGSVVLSWSWPPPGPGGSGGTGELVSYVTEWTIRPAELRWNILSRDQNTTLIGGLFAGERYNVSVYAVTTKGISKPSSLLVYSEEKRPLSGPKVSVVDHKAGRVLIQWEELPVACQRGFITSYTIYVRTLSSSLGEHNSNVSVSVSVTPRRVWLDCPEDSVILGLSASNSAGEGPKGEGATCKPSVTHPIVAALIFICWSSVRKRIKQSCISWGPSWLVENVPKPEDSKANALLKYVETSVRPSRPNSHSDPPLSPIEEIPWEDTLLLPTRPWPVQAPGSWPGLTAETERPLPAEGPVESVSYKPHAPCIEEDKEEAGHGGVCGEQGDVPDTPAQERGSGCSLTLNGFPKLSSLYGADGDVPNMRSLGFTEGSGSRLSGLLCSGVFFGGAETEGQGTMCAGYSTGGEGDPWRT</sequence>
<dbReference type="GO" id="GO:0005886">
    <property type="term" value="C:plasma membrane"/>
    <property type="evidence" value="ECO:0007669"/>
    <property type="project" value="UniProtKB-ARBA"/>
</dbReference>
<evidence type="ECO:0000256" key="2">
    <source>
        <dbReference type="ARBA" id="ARBA00008921"/>
    </source>
</evidence>
<keyword evidence="8" id="KW-0675">Receptor</keyword>
<dbReference type="InterPro" id="IPR052672">
    <property type="entry name" value="Type1_Cytokine_Rcpt_Type2"/>
</dbReference>
<evidence type="ECO:0000256" key="8">
    <source>
        <dbReference type="ARBA" id="ARBA00023170"/>
    </source>
</evidence>
<keyword evidence="6" id="KW-1133">Transmembrane helix</keyword>
<evidence type="ECO:0000256" key="9">
    <source>
        <dbReference type="ARBA" id="ARBA00023180"/>
    </source>
</evidence>
<dbReference type="Proteomes" id="UP000694546">
    <property type="component" value="Chromosome 12"/>
</dbReference>
<organism evidence="12 13">
    <name type="scientific">Gadus morhua</name>
    <name type="common">Atlantic cod</name>
    <dbReference type="NCBI Taxonomy" id="8049"/>
    <lineage>
        <taxon>Eukaryota</taxon>
        <taxon>Metazoa</taxon>
        <taxon>Chordata</taxon>
        <taxon>Craniata</taxon>
        <taxon>Vertebrata</taxon>
        <taxon>Euteleostomi</taxon>
        <taxon>Actinopterygii</taxon>
        <taxon>Neopterygii</taxon>
        <taxon>Teleostei</taxon>
        <taxon>Neoteleostei</taxon>
        <taxon>Acanthomorphata</taxon>
        <taxon>Zeiogadaria</taxon>
        <taxon>Gadariae</taxon>
        <taxon>Gadiformes</taxon>
        <taxon>Gadoidei</taxon>
        <taxon>Gadidae</taxon>
        <taxon>Gadus</taxon>
    </lineage>
</organism>
<dbReference type="GeneTree" id="ENSGT00940000159829"/>
<feature type="domain" description="Fibronectin type-III" evidence="11">
    <location>
        <begin position="226"/>
        <end position="319"/>
    </location>
</feature>
<dbReference type="OMA" id="CIAWGPE"/>
<evidence type="ECO:0000256" key="6">
    <source>
        <dbReference type="ARBA" id="ARBA00022989"/>
    </source>
</evidence>
<dbReference type="PROSITE" id="PS50853">
    <property type="entry name" value="FN3"/>
    <property type="match status" value="3"/>
</dbReference>
<comment type="similarity">
    <text evidence="2">Belongs to the type I cytokine receptor family. Type 2 subfamily.</text>
</comment>
<evidence type="ECO:0000259" key="11">
    <source>
        <dbReference type="PROSITE" id="PS50853"/>
    </source>
</evidence>
<dbReference type="InterPro" id="IPR013783">
    <property type="entry name" value="Ig-like_fold"/>
</dbReference>
<dbReference type="PANTHER" id="PTHR48423">
    <property type="entry name" value="INTERLEUKIN-27 RECEPTOR SUBUNIT ALPHA"/>
    <property type="match status" value="1"/>
</dbReference>
<evidence type="ECO:0000256" key="3">
    <source>
        <dbReference type="ARBA" id="ARBA00022692"/>
    </source>
</evidence>
<keyword evidence="9" id="KW-0325">Glycoprotein</keyword>